<feature type="region of interest" description="Disordered" evidence="1">
    <location>
        <begin position="86"/>
        <end position="310"/>
    </location>
</feature>
<dbReference type="Proteomes" id="UP000319160">
    <property type="component" value="Unassembled WGS sequence"/>
</dbReference>
<evidence type="ECO:0000256" key="1">
    <source>
        <dbReference type="SAM" id="MobiDB-lite"/>
    </source>
</evidence>
<feature type="compositionally biased region" description="Polar residues" evidence="1">
    <location>
        <begin position="277"/>
        <end position="286"/>
    </location>
</feature>
<evidence type="ECO:0000313" key="3">
    <source>
        <dbReference type="EMBL" id="TRX88677.1"/>
    </source>
</evidence>
<dbReference type="OrthoDB" id="2683368at2759"/>
<dbReference type="Pfam" id="PF14475">
    <property type="entry name" value="Mso1_Sec1_bdg"/>
    <property type="match status" value="1"/>
</dbReference>
<name>A0A553HL51_9PEZI</name>
<dbReference type="InterPro" id="IPR028095">
    <property type="entry name" value="Mso1_N_dom"/>
</dbReference>
<feature type="compositionally biased region" description="Polar residues" evidence="1">
    <location>
        <begin position="135"/>
        <end position="147"/>
    </location>
</feature>
<feature type="compositionally biased region" description="Low complexity" evidence="1">
    <location>
        <begin position="122"/>
        <end position="134"/>
    </location>
</feature>
<reference evidence="4" key="1">
    <citation type="submission" date="2019-06" db="EMBL/GenBank/DDBJ databases">
        <title>Draft genome sequence of the griseofulvin-producing fungus Xylaria cubensis strain G536.</title>
        <authorList>
            <person name="Mead M.E."/>
            <person name="Raja H.A."/>
            <person name="Steenwyk J.L."/>
            <person name="Knowles S.L."/>
            <person name="Oberlies N.H."/>
            <person name="Rokas A."/>
        </authorList>
    </citation>
    <scope>NUCLEOTIDE SEQUENCE [LARGE SCALE GENOMIC DNA]</scope>
    <source>
        <strain evidence="4">G536</strain>
    </source>
</reference>
<evidence type="ECO:0000313" key="4">
    <source>
        <dbReference type="Proteomes" id="UP000319160"/>
    </source>
</evidence>
<feature type="compositionally biased region" description="Pro residues" evidence="1">
    <location>
        <begin position="91"/>
        <end position="103"/>
    </location>
</feature>
<evidence type="ECO:0000259" key="2">
    <source>
        <dbReference type="Pfam" id="PF14475"/>
    </source>
</evidence>
<feature type="domain" description="Mso1 N-terminal" evidence="2">
    <location>
        <begin position="55"/>
        <end position="93"/>
    </location>
</feature>
<accession>A0A553HL51</accession>
<organism evidence="3 4">
    <name type="scientific">Xylaria flabelliformis</name>
    <dbReference type="NCBI Taxonomy" id="2512241"/>
    <lineage>
        <taxon>Eukaryota</taxon>
        <taxon>Fungi</taxon>
        <taxon>Dikarya</taxon>
        <taxon>Ascomycota</taxon>
        <taxon>Pezizomycotina</taxon>
        <taxon>Sordariomycetes</taxon>
        <taxon>Xylariomycetidae</taxon>
        <taxon>Xylariales</taxon>
        <taxon>Xylariaceae</taxon>
        <taxon>Xylaria</taxon>
    </lineage>
</organism>
<feature type="compositionally biased region" description="Gly residues" evidence="1">
    <location>
        <begin position="289"/>
        <end position="304"/>
    </location>
</feature>
<sequence>MQLETIIKRLDFYNQRRPNYNFNKSQSLTSPAIGSTMSGWYSNIVGATTSKISNLQRSYFSGEADGDTEDDTHVCRVLRSYYTEKGKPFPGWLPPDPKAPPPAAAVYSQPSQVGSRYGGLGQQQQQQGGSLSSLWDNNPAPQRQEAQSLRRGRGAPPARDSPFRNSDPMAGDGRDDTQARPLPSQRAGSYQNQGGFGSAPAPPTGSGGGSAQDRLKQRLFGGSRTASPAASGPFNPPPQRGGSSGDYEDRFAPGGMYDARSNRGGGGSDKPYLGANSPWSNSESDFSSSGGGGRPGGRRPGGLPSGPRMR</sequence>
<keyword evidence="4" id="KW-1185">Reference proteome</keyword>
<comment type="caution">
    <text evidence="3">The sequence shown here is derived from an EMBL/GenBank/DDBJ whole genome shotgun (WGS) entry which is preliminary data.</text>
</comment>
<gene>
    <name evidence="3" type="ORF">FHL15_010443</name>
</gene>
<dbReference type="AlphaFoldDB" id="A0A553HL51"/>
<dbReference type="EMBL" id="VFLP01000082">
    <property type="protein sequence ID" value="TRX88677.1"/>
    <property type="molecule type" value="Genomic_DNA"/>
</dbReference>
<protein>
    <recommendedName>
        <fullName evidence="2">Mso1 N-terminal domain-containing protein</fullName>
    </recommendedName>
</protein>
<proteinExistence type="predicted"/>